<sequence>MQIIIRPYEQSDKADVCKLLNQTSNVPLGEDMFEMQEARIRTYPFYKRIVFTVNNEVVGMAQLLHATGMTPQGFLSQTIIVDAAHRGRGSRTLDAGRTAHRLADCRSGQQSRTAGLGRSAVALR</sequence>
<organism evidence="1 2">
    <name type="scientific">Paenibacillus germinis</name>
    <dbReference type="NCBI Taxonomy" id="2654979"/>
    <lineage>
        <taxon>Bacteria</taxon>
        <taxon>Bacillati</taxon>
        <taxon>Bacillota</taxon>
        <taxon>Bacilli</taxon>
        <taxon>Bacillales</taxon>
        <taxon>Paenibacillaceae</taxon>
        <taxon>Paenibacillus</taxon>
    </lineage>
</organism>
<gene>
    <name evidence="1" type="ORF">GC102_07110</name>
</gene>
<dbReference type="SUPFAM" id="SSF55729">
    <property type="entry name" value="Acyl-CoA N-acyltransferases (Nat)"/>
    <property type="match status" value="1"/>
</dbReference>
<reference evidence="1 2" key="1">
    <citation type="submission" date="2019-10" db="EMBL/GenBank/DDBJ databases">
        <title>Description of Paenibacillus choica sp. nov.</title>
        <authorList>
            <person name="Carlier A."/>
            <person name="Qi S."/>
        </authorList>
    </citation>
    <scope>NUCLEOTIDE SEQUENCE [LARGE SCALE GENOMIC DNA]</scope>
    <source>
        <strain evidence="1 2">LMG 31460</strain>
    </source>
</reference>
<dbReference type="CDD" id="cd04301">
    <property type="entry name" value="NAT_SF"/>
    <property type="match status" value="1"/>
</dbReference>
<protein>
    <recommendedName>
        <fullName evidence="3">N-acetyltransferase domain-containing protein</fullName>
    </recommendedName>
</protein>
<evidence type="ECO:0000313" key="1">
    <source>
        <dbReference type="EMBL" id="NOU85547.1"/>
    </source>
</evidence>
<dbReference type="InterPro" id="IPR016181">
    <property type="entry name" value="Acyl_CoA_acyltransferase"/>
</dbReference>
<accession>A0ABX1YWP9</accession>
<evidence type="ECO:0000313" key="2">
    <source>
        <dbReference type="Proteomes" id="UP000658690"/>
    </source>
</evidence>
<dbReference type="RefSeq" id="WP_171688861.1">
    <property type="nucleotide sequence ID" value="NZ_WHOC01000030.1"/>
</dbReference>
<dbReference type="EMBL" id="WHOC01000030">
    <property type="protein sequence ID" value="NOU85547.1"/>
    <property type="molecule type" value="Genomic_DNA"/>
</dbReference>
<dbReference type="Gene3D" id="3.40.630.30">
    <property type="match status" value="1"/>
</dbReference>
<keyword evidence="2" id="KW-1185">Reference proteome</keyword>
<dbReference type="Proteomes" id="UP000658690">
    <property type="component" value="Unassembled WGS sequence"/>
</dbReference>
<evidence type="ECO:0008006" key="3">
    <source>
        <dbReference type="Google" id="ProtNLM"/>
    </source>
</evidence>
<name>A0ABX1YWP9_9BACL</name>
<comment type="caution">
    <text evidence="1">The sequence shown here is derived from an EMBL/GenBank/DDBJ whole genome shotgun (WGS) entry which is preliminary data.</text>
</comment>
<proteinExistence type="predicted"/>